<accession>A0ABP9NS79</accession>
<dbReference type="PANTHER" id="PTHR31299">
    <property type="entry name" value="ESTERASE, PUTATIVE (AFU_ORTHOLOGUE AFUA_1G05850)-RELATED"/>
    <property type="match status" value="1"/>
</dbReference>
<dbReference type="PROSITE" id="PS51257">
    <property type="entry name" value="PROKAR_LIPOPROTEIN"/>
    <property type="match status" value="1"/>
</dbReference>
<feature type="chain" id="PRO_5047084653" evidence="1">
    <location>
        <begin position="36"/>
        <end position="453"/>
    </location>
</feature>
<evidence type="ECO:0000313" key="3">
    <source>
        <dbReference type="Proteomes" id="UP001500804"/>
    </source>
</evidence>
<name>A0ABP9NS79_9PSEU</name>
<dbReference type="InterPro" id="IPR007815">
    <property type="entry name" value="Emycin_Estase"/>
</dbReference>
<comment type="caution">
    <text evidence="2">The sequence shown here is derived from an EMBL/GenBank/DDBJ whole genome shotgun (WGS) entry which is preliminary data.</text>
</comment>
<dbReference type="InterPro" id="IPR014622">
    <property type="entry name" value="UCP036794_erythomycin"/>
</dbReference>
<sequence length="453" mass="49296">MRRRTKTGRTKTAEAGALVLVAVLALTGCTAQLSAQTAASGGAGVDPIVEWIDQAAVPLETADATAPLDDLAVLPSVVGDATVVGLGESAHGLGDQFALRHRIVRYLVEEMGFRLLAWEADYGSGVAVDRYVVDGVGDPRQIVGSMVSAWQSEQMLALVEWMRAYNRTHSDKVRFVGTDLTQLRQLSLDEISSYVRAVAPGRLDELAAHLSAIHLHGDPGEHVAWYYQQTDKESLIGHARAVRDLIAGLPATTERDDVLRHAEAVLGFYLHYAQEGEDLRDRFMADSIIAWQRRTGHKTAFWGANVHVAAAEQVEYAFPPTVSAARLVPVGHWLRQQYGTGYAAVAGIFGSGEVLQGFETGRPAIYQVPVPRPGTTDHTLAQAGPDMLLLDLNVPAKAPAVRAWRDGPATLRLIGAAYDIAMEEQYAMTVRCLSQAFDVLVYIDRTRPSRLLR</sequence>
<organism evidence="2 3">
    <name type="scientific">Pseudonocardia adelaidensis</name>
    <dbReference type="NCBI Taxonomy" id="648754"/>
    <lineage>
        <taxon>Bacteria</taxon>
        <taxon>Bacillati</taxon>
        <taxon>Actinomycetota</taxon>
        <taxon>Actinomycetes</taxon>
        <taxon>Pseudonocardiales</taxon>
        <taxon>Pseudonocardiaceae</taxon>
        <taxon>Pseudonocardia</taxon>
    </lineage>
</organism>
<dbReference type="RefSeq" id="WP_345607689.1">
    <property type="nucleotide sequence ID" value="NZ_BAABJO010000020.1"/>
</dbReference>
<proteinExistence type="predicted"/>
<protein>
    <submittedName>
        <fullName evidence="2">Erythromycin esterase family protein</fullName>
    </submittedName>
</protein>
<dbReference type="Gene3D" id="3.30.1870.10">
    <property type="entry name" value="EreA-like, domain 2"/>
    <property type="match status" value="1"/>
</dbReference>
<reference evidence="3" key="1">
    <citation type="journal article" date="2019" name="Int. J. Syst. Evol. Microbiol.">
        <title>The Global Catalogue of Microorganisms (GCM) 10K type strain sequencing project: providing services to taxonomists for standard genome sequencing and annotation.</title>
        <authorList>
            <consortium name="The Broad Institute Genomics Platform"/>
            <consortium name="The Broad Institute Genome Sequencing Center for Infectious Disease"/>
            <person name="Wu L."/>
            <person name="Ma J."/>
        </authorList>
    </citation>
    <scope>NUCLEOTIDE SEQUENCE [LARGE SCALE GENOMIC DNA]</scope>
    <source>
        <strain evidence="3">JCM 18302</strain>
    </source>
</reference>
<evidence type="ECO:0000313" key="2">
    <source>
        <dbReference type="EMBL" id="GAA5129206.1"/>
    </source>
</evidence>
<dbReference type="PIRSF" id="PIRSF036794">
    <property type="entry name" value="UCP_erythr_ester"/>
    <property type="match status" value="1"/>
</dbReference>
<dbReference type="PANTHER" id="PTHR31299:SF0">
    <property type="entry name" value="ESTERASE, PUTATIVE (AFU_ORTHOLOGUE AFUA_1G05850)-RELATED"/>
    <property type="match status" value="1"/>
</dbReference>
<dbReference type="Pfam" id="PF05139">
    <property type="entry name" value="Erythro_esteras"/>
    <property type="match status" value="1"/>
</dbReference>
<keyword evidence="1" id="KW-0732">Signal</keyword>
<gene>
    <name evidence="2" type="ORF">GCM10023320_49350</name>
</gene>
<dbReference type="Proteomes" id="UP001500804">
    <property type="component" value="Unassembled WGS sequence"/>
</dbReference>
<dbReference type="CDD" id="cd14728">
    <property type="entry name" value="Ere-like"/>
    <property type="match status" value="1"/>
</dbReference>
<dbReference type="EMBL" id="BAABJO010000020">
    <property type="protein sequence ID" value="GAA5129206.1"/>
    <property type="molecule type" value="Genomic_DNA"/>
</dbReference>
<feature type="signal peptide" evidence="1">
    <location>
        <begin position="1"/>
        <end position="35"/>
    </location>
</feature>
<dbReference type="Gene3D" id="3.40.1660.10">
    <property type="entry name" value="EreA-like (biosynthetic domain)"/>
    <property type="match status" value="1"/>
</dbReference>
<evidence type="ECO:0000256" key="1">
    <source>
        <dbReference type="SAM" id="SignalP"/>
    </source>
</evidence>
<dbReference type="InterPro" id="IPR052036">
    <property type="entry name" value="Hydrolase/PRTase-associated"/>
</dbReference>
<keyword evidence="3" id="KW-1185">Reference proteome</keyword>
<dbReference type="SUPFAM" id="SSF159501">
    <property type="entry name" value="EreA/ChaN-like"/>
    <property type="match status" value="1"/>
</dbReference>
<dbReference type="Gene3D" id="1.20.1440.30">
    <property type="entry name" value="Biosynthetic Protein domain"/>
    <property type="match status" value="1"/>
</dbReference>